<dbReference type="Proteomes" id="UP000001880">
    <property type="component" value="Chromosome"/>
</dbReference>
<dbReference type="InterPro" id="IPR027385">
    <property type="entry name" value="Beta-barrel_OMP"/>
</dbReference>
<dbReference type="KEGG" id="hoh:Hoch_0574"/>
<evidence type="ECO:0000313" key="3">
    <source>
        <dbReference type="EMBL" id="ACY13212.1"/>
    </source>
</evidence>
<keyword evidence="4" id="KW-1185">Reference proteome</keyword>
<sequence length="221" mass="23823">MQNTKYLVLILFTVTVAFPHEGMTAPGTAPTREAGVQLSLTRSNIGGRDIDASEAARTPILSGSVGAFLYLEFLDWNGLGLGFQPELVYTSRGANTELDGVYVDGLRTKYLDVPLSLRVESPDISVARIYAVAGVVPSILLSSARANEDGTTTSTEVRRWDLGLFAGLGASFALTERINVHLEASYTSGLLTIDRTKEFEVLNRTMQLTVGVGYRFGAAEP</sequence>
<keyword evidence="1" id="KW-0732">Signal</keyword>
<dbReference type="InterPro" id="IPR011250">
    <property type="entry name" value="OMP/PagP_B-barrel"/>
</dbReference>
<accession>D0LLJ5</accession>
<evidence type="ECO:0000259" key="2">
    <source>
        <dbReference type="Pfam" id="PF13505"/>
    </source>
</evidence>
<dbReference type="Gene3D" id="2.40.160.20">
    <property type="match status" value="1"/>
</dbReference>
<dbReference type="SUPFAM" id="SSF56925">
    <property type="entry name" value="OMPA-like"/>
    <property type="match status" value="1"/>
</dbReference>
<protein>
    <recommendedName>
        <fullName evidence="2">Outer membrane protein beta-barrel domain-containing protein</fullName>
    </recommendedName>
</protein>
<dbReference type="Pfam" id="PF13505">
    <property type="entry name" value="OMP_b-brl"/>
    <property type="match status" value="1"/>
</dbReference>
<organism evidence="3 4">
    <name type="scientific">Haliangium ochraceum (strain DSM 14365 / JCM 11303 / SMP-2)</name>
    <dbReference type="NCBI Taxonomy" id="502025"/>
    <lineage>
        <taxon>Bacteria</taxon>
        <taxon>Pseudomonadati</taxon>
        <taxon>Myxococcota</taxon>
        <taxon>Polyangia</taxon>
        <taxon>Haliangiales</taxon>
        <taxon>Kofleriaceae</taxon>
        <taxon>Haliangium</taxon>
    </lineage>
</organism>
<evidence type="ECO:0000256" key="1">
    <source>
        <dbReference type="ARBA" id="ARBA00022729"/>
    </source>
</evidence>
<reference evidence="3 4" key="1">
    <citation type="journal article" date="2010" name="Stand. Genomic Sci.">
        <title>Complete genome sequence of Haliangium ochraceum type strain (SMP-2).</title>
        <authorList>
            <consortium name="US DOE Joint Genome Institute (JGI-PGF)"/>
            <person name="Ivanova N."/>
            <person name="Daum C."/>
            <person name="Lang E."/>
            <person name="Abt B."/>
            <person name="Kopitz M."/>
            <person name="Saunders E."/>
            <person name="Lapidus A."/>
            <person name="Lucas S."/>
            <person name="Glavina Del Rio T."/>
            <person name="Nolan M."/>
            <person name="Tice H."/>
            <person name="Copeland A."/>
            <person name="Cheng J.F."/>
            <person name="Chen F."/>
            <person name="Bruce D."/>
            <person name="Goodwin L."/>
            <person name="Pitluck S."/>
            <person name="Mavromatis K."/>
            <person name="Pati A."/>
            <person name="Mikhailova N."/>
            <person name="Chen A."/>
            <person name="Palaniappan K."/>
            <person name="Land M."/>
            <person name="Hauser L."/>
            <person name="Chang Y.J."/>
            <person name="Jeffries C.D."/>
            <person name="Detter J.C."/>
            <person name="Brettin T."/>
            <person name="Rohde M."/>
            <person name="Goker M."/>
            <person name="Bristow J."/>
            <person name="Markowitz V."/>
            <person name="Eisen J.A."/>
            <person name="Hugenholtz P."/>
            <person name="Kyrpides N.C."/>
            <person name="Klenk H.P."/>
        </authorList>
    </citation>
    <scope>NUCLEOTIDE SEQUENCE [LARGE SCALE GENOMIC DNA]</scope>
    <source>
        <strain evidence="4">DSM 14365 / CIP 107738 / JCM 11303 / AJ 13395 / SMP-2</strain>
    </source>
</reference>
<name>D0LLJ5_HALO1</name>
<dbReference type="HOGENOM" id="CLU_1249185_0_0_7"/>
<dbReference type="AlphaFoldDB" id="D0LLJ5"/>
<proteinExistence type="predicted"/>
<dbReference type="STRING" id="502025.Hoch_0574"/>
<evidence type="ECO:0000313" key="4">
    <source>
        <dbReference type="Proteomes" id="UP000001880"/>
    </source>
</evidence>
<feature type="domain" description="Outer membrane protein beta-barrel" evidence="2">
    <location>
        <begin position="32"/>
        <end position="216"/>
    </location>
</feature>
<gene>
    <name evidence="3" type="ordered locus">Hoch_0574</name>
</gene>
<dbReference type="eggNOG" id="COG3637">
    <property type="taxonomic scope" value="Bacteria"/>
</dbReference>
<dbReference type="EMBL" id="CP001804">
    <property type="protein sequence ID" value="ACY13212.1"/>
    <property type="molecule type" value="Genomic_DNA"/>
</dbReference>